<evidence type="ECO:0000256" key="6">
    <source>
        <dbReference type="ARBA" id="ARBA00023054"/>
    </source>
</evidence>
<evidence type="ECO:0000259" key="11">
    <source>
        <dbReference type="PROSITE" id="PS51322"/>
    </source>
</evidence>
<dbReference type="Pfam" id="PF09454">
    <property type="entry name" value="Vps23_core"/>
    <property type="match status" value="1"/>
</dbReference>
<comment type="caution">
    <text evidence="12">The sequence shown here is derived from an EMBL/GenBank/DDBJ whole genome shotgun (WGS) entry which is preliminary data.</text>
</comment>
<dbReference type="GO" id="GO:0008333">
    <property type="term" value="P:endosome to lysosome transport"/>
    <property type="evidence" value="ECO:0007669"/>
    <property type="project" value="TreeGrafter"/>
</dbReference>
<dbReference type="Gene3D" id="3.10.110.10">
    <property type="entry name" value="Ubiquitin Conjugating Enzyme"/>
    <property type="match status" value="1"/>
</dbReference>
<evidence type="ECO:0000313" key="12">
    <source>
        <dbReference type="EMBL" id="KAJ4964940.1"/>
    </source>
</evidence>
<dbReference type="Pfam" id="PF05743">
    <property type="entry name" value="UEV"/>
    <property type="match status" value="1"/>
</dbReference>
<comment type="subcellular location">
    <subcellularLocation>
        <location evidence="1">Endosome</location>
    </subcellularLocation>
</comment>
<dbReference type="CDD" id="cd11685">
    <property type="entry name" value="UEV_TSG101-like"/>
    <property type="match status" value="1"/>
</dbReference>
<dbReference type="PROSITE" id="PS51322">
    <property type="entry name" value="UEV"/>
    <property type="match status" value="1"/>
</dbReference>
<evidence type="ECO:0000313" key="13">
    <source>
        <dbReference type="Proteomes" id="UP001141806"/>
    </source>
</evidence>
<evidence type="ECO:0000256" key="5">
    <source>
        <dbReference type="ARBA" id="ARBA00022927"/>
    </source>
</evidence>
<dbReference type="InterPro" id="IPR017916">
    <property type="entry name" value="SB_dom"/>
</dbReference>
<dbReference type="AlphaFoldDB" id="A0A9Q0K6Y3"/>
<keyword evidence="3 7" id="KW-0813">Transport</keyword>
<dbReference type="InterPro" id="IPR016135">
    <property type="entry name" value="UBQ-conjugating_enzyme/RWD"/>
</dbReference>
<protein>
    <recommendedName>
        <fullName evidence="14">Protein ELC-like</fullName>
    </recommendedName>
</protein>
<evidence type="ECO:0000256" key="7">
    <source>
        <dbReference type="PROSITE-ProRule" id="PRU00644"/>
    </source>
</evidence>
<accession>A0A9Q0K6Y3</accession>
<sequence length="366" mass="42068">MVSAPISTAASTTETQNFQEFLSNVLSKCGPSSLPYTEDVKWVIRQHLLALIDIYPSLQLKTSAFTHNDGRTVNLLHAQGTVPMSYQNVIYYIPVIIWLMESYPRHRPCVYVTPTPDMTIKRPHPHVNPSGLVSHAYLHNWIYPSSNLVDLVCNLSHIFSKDPPLYTRDQTQKPNLRSSSLPSTVPSYSSSPQHSEDLEEVYRKKAIDKLMEKLQVDAEGLKNATTGDVEELFDLQEVLRHRDELLSKEMRKLEEEKESLEQELQMVLMNTDLLESWLRENEKRVRKTRTVEVEEIFEPCDRISRQMLECSAADLAIEDAIYSLDKAVQEGSVPFDQYLRNIRMLSREQFIHRATATKAARGSQYL</sequence>
<keyword evidence="13" id="KW-1185">Reference proteome</keyword>
<comment type="similarity">
    <text evidence="2">Belongs to the ubiquitin-conjugating enzyme family. UEV subfamily.</text>
</comment>
<dbReference type="SUPFAM" id="SSF54495">
    <property type="entry name" value="UBC-like"/>
    <property type="match status" value="1"/>
</dbReference>
<dbReference type="OrthoDB" id="306304at2759"/>
<dbReference type="EMBL" id="JAMYWD010000007">
    <property type="protein sequence ID" value="KAJ4964940.1"/>
    <property type="molecule type" value="Genomic_DNA"/>
</dbReference>
<gene>
    <name evidence="12" type="ORF">NE237_016789</name>
</gene>
<dbReference type="InterPro" id="IPR052070">
    <property type="entry name" value="ESCRT-I_UEV_domain"/>
</dbReference>
<feature type="domain" description="UEV" evidence="11">
    <location>
        <begin position="25"/>
        <end position="169"/>
    </location>
</feature>
<dbReference type="PANTHER" id="PTHR23306">
    <property type="entry name" value="TUMOR SUSCEPTIBILITY GENE 101 PROTEIN-RELATED"/>
    <property type="match status" value="1"/>
</dbReference>
<feature type="domain" description="SB" evidence="10">
    <location>
        <begin position="301"/>
        <end position="366"/>
    </location>
</feature>
<feature type="region of interest" description="Disordered" evidence="9">
    <location>
        <begin position="164"/>
        <end position="197"/>
    </location>
</feature>
<dbReference type="Proteomes" id="UP001141806">
    <property type="component" value="Unassembled WGS sequence"/>
</dbReference>
<evidence type="ECO:0000256" key="4">
    <source>
        <dbReference type="ARBA" id="ARBA00022753"/>
    </source>
</evidence>
<reference evidence="12" key="1">
    <citation type="journal article" date="2023" name="Plant J.">
        <title>The genome of the king protea, Protea cynaroides.</title>
        <authorList>
            <person name="Chang J."/>
            <person name="Duong T.A."/>
            <person name="Schoeman C."/>
            <person name="Ma X."/>
            <person name="Roodt D."/>
            <person name="Barker N."/>
            <person name="Li Z."/>
            <person name="Van de Peer Y."/>
            <person name="Mizrachi E."/>
        </authorList>
    </citation>
    <scope>NUCLEOTIDE SEQUENCE</scope>
    <source>
        <tissue evidence="12">Young leaves</tissue>
    </source>
</reference>
<proteinExistence type="inferred from homology"/>
<evidence type="ECO:0008006" key="14">
    <source>
        <dbReference type="Google" id="ProtNLM"/>
    </source>
</evidence>
<keyword evidence="6 8" id="KW-0175">Coiled coil</keyword>
<evidence type="ECO:0000259" key="10">
    <source>
        <dbReference type="PROSITE" id="PS51312"/>
    </source>
</evidence>
<evidence type="ECO:0000256" key="2">
    <source>
        <dbReference type="ARBA" id="ARBA00009594"/>
    </source>
</evidence>
<dbReference type="InterPro" id="IPR008883">
    <property type="entry name" value="UEV_N"/>
</dbReference>
<dbReference type="Gene3D" id="6.10.140.820">
    <property type="match status" value="1"/>
</dbReference>
<feature type="coiled-coil region" evidence="8">
    <location>
        <begin position="204"/>
        <end position="270"/>
    </location>
</feature>
<dbReference type="GO" id="GO:0015031">
    <property type="term" value="P:protein transport"/>
    <property type="evidence" value="ECO:0007669"/>
    <property type="project" value="UniProtKB-UniRule"/>
</dbReference>
<dbReference type="PROSITE" id="PS51312">
    <property type="entry name" value="SB"/>
    <property type="match status" value="1"/>
</dbReference>
<dbReference type="GO" id="GO:0000813">
    <property type="term" value="C:ESCRT I complex"/>
    <property type="evidence" value="ECO:0007669"/>
    <property type="project" value="TreeGrafter"/>
</dbReference>
<name>A0A9Q0K6Y3_9MAGN</name>
<evidence type="ECO:0000256" key="8">
    <source>
        <dbReference type="SAM" id="Coils"/>
    </source>
</evidence>
<evidence type="ECO:0000256" key="9">
    <source>
        <dbReference type="SAM" id="MobiDB-lite"/>
    </source>
</evidence>
<feature type="compositionally biased region" description="Low complexity" evidence="9">
    <location>
        <begin position="178"/>
        <end position="193"/>
    </location>
</feature>
<evidence type="ECO:0000256" key="1">
    <source>
        <dbReference type="ARBA" id="ARBA00004177"/>
    </source>
</evidence>
<organism evidence="12 13">
    <name type="scientific">Protea cynaroides</name>
    <dbReference type="NCBI Taxonomy" id="273540"/>
    <lineage>
        <taxon>Eukaryota</taxon>
        <taxon>Viridiplantae</taxon>
        <taxon>Streptophyta</taxon>
        <taxon>Embryophyta</taxon>
        <taxon>Tracheophyta</taxon>
        <taxon>Spermatophyta</taxon>
        <taxon>Magnoliopsida</taxon>
        <taxon>Proteales</taxon>
        <taxon>Proteaceae</taxon>
        <taxon>Protea</taxon>
    </lineage>
</organism>
<dbReference type="GO" id="GO:0043130">
    <property type="term" value="F:ubiquitin binding"/>
    <property type="evidence" value="ECO:0007669"/>
    <property type="project" value="TreeGrafter"/>
</dbReference>
<keyword evidence="4" id="KW-0967">Endosome</keyword>
<keyword evidence="5 7" id="KW-0653">Protein transport</keyword>
<dbReference type="SUPFAM" id="SSF140111">
    <property type="entry name" value="Endosomal sorting complex assembly domain"/>
    <property type="match status" value="1"/>
</dbReference>
<feature type="compositionally biased region" description="Polar residues" evidence="9">
    <location>
        <begin position="168"/>
        <end position="177"/>
    </location>
</feature>
<evidence type="ECO:0000256" key="3">
    <source>
        <dbReference type="ARBA" id="ARBA00022448"/>
    </source>
</evidence>
<dbReference type="PANTHER" id="PTHR23306:SF3">
    <property type="entry name" value="TUMOR SUPPRESSOR PROTEIN 101"/>
    <property type="match status" value="1"/>
</dbReference>
<dbReference type="InterPro" id="IPR037202">
    <property type="entry name" value="ESCRT_assembly_dom"/>
</dbReference>